<keyword evidence="10" id="KW-1185">Reference proteome</keyword>
<reference evidence="9 10" key="1">
    <citation type="submission" date="2015-08" db="EMBL/GenBank/DDBJ databases">
        <title>The complete genome sequence of Bacillus beveridgei MLTeJB.</title>
        <authorList>
            <person name="Hanson T.E."/>
            <person name="Mesa C."/>
            <person name="Basesman S.M."/>
            <person name="Oremland R.S."/>
        </authorList>
    </citation>
    <scope>NUCLEOTIDE SEQUENCE [LARGE SCALE GENOMIC DNA]</scope>
    <source>
        <strain evidence="9 10">MLTeJB</strain>
    </source>
</reference>
<dbReference type="PANTHER" id="PTHR11058:SF9">
    <property type="entry name" value="NADH-UBIQUINONE OXIDOREDUCTASE CHAIN 3"/>
    <property type="match status" value="1"/>
</dbReference>
<name>A0A1D7QRG1_9BACI</name>
<dbReference type="PATRIC" id="fig|632773.3.peg.212"/>
<dbReference type="GO" id="GO:0005886">
    <property type="term" value="C:plasma membrane"/>
    <property type="evidence" value="ECO:0007669"/>
    <property type="project" value="UniProtKB-SubCell"/>
</dbReference>
<feature type="transmembrane region" description="Helical" evidence="7">
    <location>
        <begin position="12"/>
        <end position="35"/>
    </location>
</feature>
<accession>A0A1D7QRG1</accession>
<evidence type="ECO:0000256" key="1">
    <source>
        <dbReference type="ARBA" id="ARBA00004141"/>
    </source>
</evidence>
<keyword evidence="4 7" id="KW-0812">Transmembrane</keyword>
<sequence length="124" mass="14212">MELWAYYDNYILVLMFIGLGVLLPVATVSIVGPLVRPKNPYKEKITTYESGISPEGDAHVRYHVAYYLVALEFIIFDVETVFLIPWAIALGDLGWVGLNLMLIFIFILVLGLAYSWKKRVLEWN</sequence>
<keyword evidence="9" id="KW-0830">Ubiquinone</keyword>
<feature type="transmembrane region" description="Helical" evidence="7">
    <location>
        <begin position="64"/>
        <end position="88"/>
    </location>
</feature>
<comment type="subunit">
    <text evidence="7">NDH-1 is composed of 14 different subunits. Subunits NuoA, H, J, K, L, M, N constitute the membrane sector of the complex.</text>
</comment>
<dbReference type="GO" id="GO:0008137">
    <property type="term" value="F:NADH dehydrogenase (ubiquinone) activity"/>
    <property type="evidence" value="ECO:0007669"/>
    <property type="project" value="InterPro"/>
</dbReference>
<keyword evidence="7" id="KW-1003">Cell membrane</keyword>
<dbReference type="KEGG" id="bbev:BBEV_0197"/>
<dbReference type="InterPro" id="IPR000440">
    <property type="entry name" value="NADH_UbQ/plastoQ_OxRdtase_su3"/>
</dbReference>
<keyword evidence="9" id="KW-0560">Oxidoreductase</keyword>
<dbReference type="RefSeq" id="WP_069363751.1">
    <property type="nucleotide sequence ID" value="NZ_CP012502.1"/>
</dbReference>
<comment type="catalytic activity">
    <reaction evidence="7 8">
        <text>a quinone + NADH + 5 H(+)(in) = a quinol + NAD(+) + 4 H(+)(out)</text>
        <dbReference type="Rhea" id="RHEA:57888"/>
        <dbReference type="ChEBI" id="CHEBI:15378"/>
        <dbReference type="ChEBI" id="CHEBI:24646"/>
        <dbReference type="ChEBI" id="CHEBI:57540"/>
        <dbReference type="ChEBI" id="CHEBI:57945"/>
        <dbReference type="ChEBI" id="CHEBI:132124"/>
    </reaction>
</comment>
<dbReference type="Pfam" id="PF00507">
    <property type="entry name" value="Oxidored_q4"/>
    <property type="match status" value="1"/>
</dbReference>
<dbReference type="InterPro" id="IPR023043">
    <property type="entry name" value="NAD(P)H_OxRDtase_bac/plastid"/>
</dbReference>
<proteinExistence type="inferred from homology"/>
<dbReference type="Proteomes" id="UP000094463">
    <property type="component" value="Chromosome"/>
</dbReference>
<dbReference type="AlphaFoldDB" id="A0A1D7QRG1"/>
<dbReference type="OrthoDB" id="9791970at2"/>
<feature type="transmembrane region" description="Helical" evidence="7">
    <location>
        <begin position="94"/>
        <end position="116"/>
    </location>
</feature>
<dbReference type="InterPro" id="IPR038430">
    <property type="entry name" value="NDAH_ubi_oxred_su3_sf"/>
</dbReference>
<dbReference type="GO" id="GO:0030964">
    <property type="term" value="C:NADH dehydrogenase complex"/>
    <property type="evidence" value="ECO:0007669"/>
    <property type="project" value="TreeGrafter"/>
</dbReference>
<dbReference type="Gene3D" id="1.20.58.1610">
    <property type="entry name" value="NADH:ubiquinone/plastoquinone oxidoreductase, chain 3"/>
    <property type="match status" value="1"/>
</dbReference>
<dbReference type="GO" id="GO:0048038">
    <property type="term" value="F:quinone binding"/>
    <property type="evidence" value="ECO:0007669"/>
    <property type="project" value="UniProtKB-KW"/>
</dbReference>
<protein>
    <recommendedName>
        <fullName evidence="7">NADH-quinone oxidoreductase subunit A</fullName>
        <ecNumber evidence="7">7.1.1.-</ecNumber>
    </recommendedName>
    <alternativeName>
        <fullName evidence="7">NADH dehydrogenase I subunit A</fullName>
    </alternativeName>
    <alternativeName>
        <fullName evidence="7">NDH-1 subunit A</fullName>
    </alternativeName>
    <alternativeName>
        <fullName evidence="7">NUO1</fullName>
    </alternativeName>
</protein>
<evidence type="ECO:0000256" key="4">
    <source>
        <dbReference type="ARBA" id="ARBA00022692"/>
    </source>
</evidence>
<keyword evidence="7 8" id="KW-0874">Quinone</keyword>
<comment type="function">
    <text evidence="7">NDH-1 shuttles electrons from NADH, via FMN and iron-sulfur (Fe-S) centers, to quinones in the respiratory chain. The immediate electron acceptor for the enzyme in this species is believed to be a menaquinone. Couples the redox reaction to proton translocation (for every two electrons transferred, four hydrogen ions are translocated across the cytoplasmic membrane), and thus conserves the redox energy in a proton gradient.</text>
</comment>
<evidence type="ECO:0000256" key="2">
    <source>
        <dbReference type="ARBA" id="ARBA00008472"/>
    </source>
</evidence>
<comment type="similarity">
    <text evidence="2 7 8">Belongs to the complex I subunit 3 family.</text>
</comment>
<gene>
    <name evidence="7 9" type="primary">nuoA</name>
    <name evidence="9" type="ORF">BBEV_0197</name>
</gene>
<dbReference type="HAMAP" id="MF_01394">
    <property type="entry name" value="NDH1_NuoA"/>
    <property type="match status" value="1"/>
</dbReference>
<dbReference type="STRING" id="632773.BBEV_0197"/>
<keyword evidence="6 7" id="KW-0472">Membrane</keyword>
<dbReference type="GO" id="GO:0050136">
    <property type="term" value="F:NADH dehydrogenase (quinone) (non-electrogenic) activity"/>
    <property type="evidence" value="ECO:0007669"/>
    <property type="project" value="UniProtKB-UniRule"/>
</dbReference>
<evidence type="ECO:0000256" key="8">
    <source>
        <dbReference type="RuleBase" id="RU003639"/>
    </source>
</evidence>
<keyword evidence="3 7" id="KW-0813">Transport</keyword>
<dbReference type="PANTHER" id="PTHR11058">
    <property type="entry name" value="NADH-UBIQUINONE OXIDOREDUCTASE CHAIN 3"/>
    <property type="match status" value="1"/>
</dbReference>
<keyword evidence="5 7" id="KW-1133">Transmembrane helix</keyword>
<evidence type="ECO:0000313" key="9">
    <source>
        <dbReference type="EMBL" id="AOM81592.1"/>
    </source>
</evidence>
<dbReference type="EC" id="7.1.1.-" evidence="7"/>
<evidence type="ECO:0000256" key="6">
    <source>
        <dbReference type="ARBA" id="ARBA00023136"/>
    </source>
</evidence>
<comment type="subcellular location">
    <subcellularLocation>
        <location evidence="7 8">Cell membrane</location>
        <topology evidence="7 8">Multi-pass membrane protein</topology>
    </subcellularLocation>
    <subcellularLocation>
        <location evidence="1">Membrane</location>
        <topology evidence="1">Multi-pass membrane protein</topology>
    </subcellularLocation>
</comment>
<evidence type="ECO:0000256" key="7">
    <source>
        <dbReference type="HAMAP-Rule" id="MF_01394"/>
    </source>
</evidence>
<organism evidence="9 10">
    <name type="scientific">Salisediminibacterium beveridgei</name>
    <dbReference type="NCBI Taxonomy" id="632773"/>
    <lineage>
        <taxon>Bacteria</taxon>
        <taxon>Bacillati</taxon>
        <taxon>Bacillota</taxon>
        <taxon>Bacilli</taxon>
        <taxon>Bacillales</taxon>
        <taxon>Bacillaceae</taxon>
        <taxon>Salisediminibacterium</taxon>
    </lineage>
</organism>
<evidence type="ECO:0000256" key="3">
    <source>
        <dbReference type="ARBA" id="ARBA00022448"/>
    </source>
</evidence>
<evidence type="ECO:0000313" key="10">
    <source>
        <dbReference type="Proteomes" id="UP000094463"/>
    </source>
</evidence>
<dbReference type="EMBL" id="CP012502">
    <property type="protein sequence ID" value="AOM81592.1"/>
    <property type="molecule type" value="Genomic_DNA"/>
</dbReference>
<keyword evidence="7" id="KW-1278">Translocase</keyword>
<evidence type="ECO:0000256" key="5">
    <source>
        <dbReference type="ARBA" id="ARBA00022989"/>
    </source>
</evidence>
<keyword evidence="7 8" id="KW-0520">NAD</keyword>